<dbReference type="PANTHER" id="PTHR48159">
    <property type="entry name" value="MULE DOMAIN-CONTAINING PROTEIN"/>
    <property type="match status" value="1"/>
</dbReference>
<dbReference type="HOGENOM" id="CLU_049932_0_0_1"/>
<dbReference type="AlphaFoldDB" id="E3JYK4"/>
<protein>
    <submittedName>
        <fullName evidence="2">Uncharacterized protein</fullName>
    </submittedName>
</protein>
<accession>E3JYK4</accession>
<reference evidence="3" key="2">
    <citation type="journal article" date="2011" name="Proc. Natl. Acad. Sci. U.S.A.">
        <title>Obligate biotrophy features unraveled by the genomic analysis of rust fungi.</title>
        <authorList>
            <person name="Duplessis S."/>
            <person name="Cuomo C.A."/>
            <person name="Lin Y.-C."/>
            <person name="Aerts A."/>
            <person name="Tisserant E."/>
            <person name="Veneault-Fourrey C."/>
            <person name="Joly D.L."/>
            <person name="Hacquard S."/>
            <person name="Amselem J."/>
            <person name="Cantarel B.L."/>
            <person name="Chiu R."/>
            <person name="Coutinho P.M."/>
            <person name="Feau N."/>
            <person name="Field M."/>
            <person name="Frey P."/>
            <person name="Gelhaye E."/>
            <person name="Goldberg J."/>
            <person name="Grabherr M.G."/>
            <person name="Kodira C.D."/>
            <person name="Kohler A."/>
            <person name="Kuees U."/>
            <person name="Lindquist E.A."/>
            <person name="Lucas S.M."/>
            <person name="Mago R."/>
            <person name="Mauceli E."/>
            <person name="Morin E."/>
            <person name="Murat C."/>
            <person name="Pangilinan J.L."/>
            <person name="Park R."/>
            <person name="Pearson M."/>
            <person name="Quesneville H."/>
            <person name="Rouhier N."/>
            <person name="Sakthikumar S."/>
            <person name="Salamov A.A."/>
            <person name="Schmutz J."/>
            <person name="Selles B."/>
            <person name="Shapiro H."/>
            <person name="Tanguay P."/>
            <person name="Tuskan G.A."/>
            <person name="Henrissat B."/>
            <person name="Van de Peer Y."/>
            <person name="Rouze P."/>
            <person name="Ellis J.G."/>
            <person name="Dodds P.N."/>
            <person name="Schein J.E."/>
            <person name="Zhong S."/>
            <person name="Hamelin R.C."/>
            <person name="Grigoriev I.V."/>
            <person name="Szabo L.J."/>
            <person name="Martin F."/>
        </authorList>
    </citation>
    <scope>NUCLEOTIDE SEQUENCE [LARGE SCALE GENOMIC DNA]</scope>
    <source>
        <strain evidence="3">CRL 75-36-700-3 / race SCCL</strain>
    </source>
</reference>
<evidence type="ECO:0000313" key="2">
    <source>
        <dbReference type="EMBL" id="EFP77129.2"/>
    </source>
</evidence>
<dbReference type="Proteomes" id="UP000008783">
    <property type="component" value="Unassembled WGS sequence"/>
</dbReference>
<organism evidence="2 3">
    <name type="scientific">Puccinia graminis f. sp. tritici (strain CRL 75-36-700-3 / race SCCL)</name>
    <name type="common">Black stem rust fungus</name>
    <dbReference type="NCBI Taxonomy" id="418459"/>
    <lineage>
        <taxon>Eukaryota</taxon>
        <taxon>Fungi</taxon>
        <taxon>Dikarya</taxon>
        <taxon>Basidiomycota</taxon>
        <taxon>Pucciniomycotina</taxon>
        <taxon>Pucciniomycetes</taxon>
        <taxon>Pucciniales</taxon>
        <taxon>Pucciniaceae</taxon>
        <taxon>Puccinia</taxon>
    </lineage>
</organism>
<feature type="region of interest" description="Disordered" evidence="1">
    <location>
        <begin position="238"/>
        <end position="260"/>
    </location>
</feature>
<dbReference type="GeneID" id="10537340"/>
<dbReference type="InParanoid" id="E3JYK4"/>
<evidence type="ECO:0000313" key="3">
    <source>
        <dbReference type="Proteomes" id="UP000008783"/>
    </source>
</evidence>
<gene>
    <name evidence="2" type="ORF">PGTG_03085</name>
</gene>
<dbReference type="OrthoDB" id="2399838at2759"/>
<name>E3JYK4_PUCGT</name>
<reference key="1">
    <citation type="submission" date="2007-01" db="EMBL/GenBank/DDBJ databases">
        <title>The Genome Sequence of Puccinia graminis f. sp. tritici Strain CRL 75-36-700-3.</title>
        <authorList>
            <consortium name="The Broad Institute Genome Sequencing Platform"/>
            <person name="Birren B."/>
            <person name="Lander E."/>
            <person name="Galagan J."/>
            <person name="Nusbaum C."/>
            <person name="Devon K."/>
            <person name="Cuomo C."/>
            <person name="Jaffe D."/>
            <person name="Butler J."/>
            <person name="Alvarez P."/>
            <person name="Gnerre S."/>
            <person name="Grabherr M."/>
            <person name="Mauceli E."/>
            <person name="Brockman W."/>
            <person name="Young S."/>
            <person name="LaButti K."/>
            <person name="Sykes S."/>
            <person name="DeCaprio D."/>
            <person name="Crawford M."/>
            <person name="Koehrsen M."/>
            <person name="Engels R."/>
            <person name="Montgomery P."/>
            <person name="Pearson M."/>
            <person name="Howarth C."/>
            <person name="Larson L."/>
            <person name="White J."/>
            <person name="Zeng Q."/>
            <person name="Kodira C."/>
            <person name="Yandava C."/>
            <person name="Alvarado L."/>
            <person name="O'Leary S."/>
            <person name="Szabo L."/>
            <person name="Dean R."/>
            <person name="Schein J."/>
        </authorList>
    </citation>
    <scope>NUCLEOTIDE SEQUENCE</scope>
    <source>
        <strain>CRL 75-36-700-3</strain>
    </source>
</reference>
<dbReference type="RefSeq" id="XP_003321548.2">
    <property type="nucleotide sequence ID" value="XM_003321500.2"/>
</dbReference>
<proteinExistence type="predicted"/>
<sequence>MKAFKNRATFFLQKRSGKAIEEFQEIVYSQNPELQLQSFYEKWAPVNFLFVDYVQTQWHNNITHWAVTYWKTPHQGIHTNNYTEAWHQILKEQFVDTKERWRIDEVVQILTDEVHTSYLMTQSQVSEGIIAQRTNRFQSHVKAKADGYTADIMTLLGITISKFPAHYCVSSFTNPANSFYLVCHEEPKDGQLGRYKLLVVENPMHYTIKPTTYPGTMLDPSNASECVPDCSSIRQESPFTSVDEQTNTSGGIKNAPKKRQLTTKACDTQSTVVATASLADVEDPLLNAEEIIQIINNQPAAAAMMRVPGFTTSQQLLNMSSKEAARHLANLTSSVVTALKGINHVLKSAKLAACLL</sequence>
<dbReference type="PANTHER" id="PTHR48159:SF1">
    <property type="entry name" value="MEMBRANE-ASSOCIATED GIANT PROTEIN ANTIGEN, PUTATIVE-RELATED"/>
    <property type="match status" value="1"/>
</dbReference>
<feature type="compositionally biased region" description="Polar residues" evidence="1">
    <location>
        <begin position="238"/>
        <end position="251"/>
    </location>
</feature>
<dbReference type="VEuPathDB" id="FungiDB:PGTG_03085"/>
<dbReference type="EMBL" id="DS178267">
    <property type="protein sequence ID" value="EFP77129.2"/>
    <property type="molecule type" value="Genomic_DNA"/>
</dbReference>
<dbReference type="KEGG" id="pgr:PGTG_03085"/>
<evidence type="ECO:0000256" key="1">
    <source>
        <dbReference type="SAM" id="MobiDB-lite"/>
    </source>
</evidence>
<keyword evidence="3" id="KW-1185">Reference proteome</keyword>